<evidence type="ECO:0000313" key="3">
    <source>
        <dbReference type="Proteomes" id="UP001065549"/>
    </source>
</evidence>
<feature type="domain" description="Cyclodeaminase/cyclohydrolase" evidence="1">
    <location>
        <begin position="9"/>
        <end position="184"/>
    </location>
</feature>
<comment type="caution">
    <text evidence="2">The sequence shown here is derived from an EMBL/GenBank/DDBJ whole genome shotgun (WGS) entry which is preliminary data.</text>
</comment>
<sequence length="209" mass="22558">MMKLIDLKVSEYLDVLKSDAPAPGGGSVSALAGAQAVGLFMMVADLTIGKEKYAKYQDVCQTAKRRGSELYRELTAAIDKDTDAFNLVSNAFKMPKTTPEEKAARSKAIADATLAATEVPYNVMQYAYEGMMLAKTMVGRSNPNAASDLGVSILNLMAAIKGAWLNVKINLPGVKDEDKAAAFEKGGQTIYDDAQTMARELYDEILNQL</sequence>
<dbReference type="Proteomes" id="UP001065549">
    <property type="component" value="Unassembled WGS sequence"/>
</dbReference>
<dbReference type="InterPro" id="IPR036178">
    <property type="entry name" value="Formintransfe-cycloase-like_sf"/>
</dbReference>
<proteinExistence type="predicted"/>
<gene>
    <name evidence="2" type="ORF">OBO34_02020</name>
</gene>
<evidence type="ECO:0000259" key="1">
    <source>
        <dbReference type="Pfam" id="PF04961"/>
    </source>
</evidence>
<evidence type="ECO:0000313" key="2">
    <source>
        <dbReference type="EMBL" id="MCU7377125.1"/>
    </source>
</evidence>
<dbReference type="RefSeq" id="WP_253020602.1">
    <property type="nucleotide sequence ID" value="NZ_JAJAGH010000005.1"/>
</dbReference>
<dbReference type="AlphaFoldDB" id="A0A9J6QML6"/>
<dbReference type="SUPFAM" id="SSF101262">
    <property type="entry name" value="Methenyltetrahydrofolate cyclohydrolase-like"/>
    <property type="match status" value="1"/>
</dbReference>
<organism evidence="2 3">
    <name type="scientific">Hominibacterium faecale</name>
    <dbReference type="NCBI Taxonomy" id="2839743"/>
    <lineage>
        <taxon>Bacteria</taxon>
        <taxon>Bacillati</taxon>
        <taxon>Bacillota</taxon>
        <taxon>Clostridia</taxon>
        <taxon>Peptostreptococcales</taxon>
        <taxon>Anaerovoracaceae</taxon>
        <taxon>Hominibacterium</taxon>
    </lineage>
</organism>
<keyword evidence="3" id="KW-1185">Reference proteome</keyword>
<dbReference type="Pfam" id="PF04961">
    <property type="entry name" value="FTCD_C"/>
    <property type="match status" value="1"/>
</dbReference>
<accession>A0A9J6QML6</accession>
<dbReference type="GO" id="GO:0003824">
    <property type="term" value="F:catalytic activity"/>
    <property type="evidence" value="ECO:0007669"/>
    <property type="project" value="InterPro"/>
</dbReference>
<reference evidence="2" key="1">
    <citation type="submission" date="2022-09" db="EMBL/GenBank/DDBJ databases">
        <title>Culturomic study of gut microbiota in children with autism spectrum disorder.</title>
        <authorList>
            <person name="Efimov B.A."/>
            <person name="Chaplin A.V."/>
            <person name="Sokolova S.R."/>
            <person name="Pikina A.P."/>
            <person name="Korzhanova M."/>
            <person name="Belova V."/>
            <person name="Korostin D."/>
        </authorList>
    </citation>
    <scope>NUCLEOTIDE SEQUENCE</scope>
    <source>
        <strain evidence="2">ASD5510</strain>
    </source>
</reference>
<dbReference type="EMBL" id="JAOSHN010000001">
    <property type="protein sequence ID" value="MCU7377125.1"/>
    <property type="molecule type" value="Genomic_DNA"/>
</dbReference>
<dbReference type="InterPro" id="IPR007044">
    <property type="entry name" value="Cyclodeamin/CycHdrlase"/>
</dbReference>
<dbReference type="Gene3D" id="1.20.120.680">
    <property type="entry name" value="Formiminotetrahydrofolate cyclodeaminase monomer, up-and-down helical bundle"/>
    <property type="match status" value="1"/>
</dbReference>
<name>A0A9J6QML6_9FIRM</name>
<protein>
    <submittedName>
        <fullName evidence="2">Cyclodeaminase/cyclohydrolase family protein</fullName>
    </submittedName>
</protein>